<gene>
    <name evidence="1" type="ORF">J4709_26655</name>
</gene>
<reference evidence="1 2" key="1">
    <citation type="submission" date="2021-03" db="EMBL/GenBank/DDBJ databases">
        <title>Actinomadura violae sp. nov., isolated from lichen in Thailand.</title>
        <authorList>
            <person name="Kanchanasin P."/>
            <person name="Saeng-In P."/>
            <person name="Phongsopitanun W."/>
            <person name="Yuki M."/>
            <person name="Kudo T."/>
            <person name="Ohkuma M."/>
            <person name="Tanasupawat S."/>
        </authorList>
    </citation>
    <scope>NUCLEOTIDE SEQUENCE [LARGE SCALE GENOMIC DNA]</scope>
    <source>
        <strain evidence="1 2">LCR2-06</strain>
    </source>
</reference>
<dbReference type="EMBL" id="JAGEPF010000016">
    <property type="protein sequence ID" value="MBO2461170.1"/>
    <property type="molecule type" value="Genomic_DNA"/>
</dbReference>
<evidence type="ECO:0000313" key="1">
    <source>
        <dbReference type="EMBL" id="MBO2461170.1"/>
    </source>
</evidence>
<protein>
    <submittedName>
        <fullName evidence="1">Uncharacterized protein</fullName>
    </submittedName>
</protein>
<sequence>MANPDSPPNPAPSDDPERFRLVGDENCGVALHCLDCDRGGLPLAYLDGGLGGYDHQDVEATDTILGLLTHADAHGWRVHGRRPRFNPYSRSRFDRAYNGSWIVPRTPHTDMPVGPRVRDEGMIRREAGDSSPTHARQYAAQLLAAADEAEHRRGRSSAARSWP</sequence>
<organism evidence="1 2">
    <name type="scientific">Actinomadura violacea</name>
    <dbReference type="NCBI Taxonomy" id="2819934"/>
    <lineage>
        <taxon>Bacteria</taxon>
        <taxon>Bacillati</taxon>
        <taxon>Actinomycetota</taxon>
        <taxon>Actinomycetes</taxon>
        <taxon>Streptosporangiales</taxon>
        <taxon>Thermomonosporaceae</taxon>
        <taxon>Actinomadura</taxon>
    </lineage>
</organism>
<name>A0ABS3RYT4_9ACTN</name>
<evidence type="ECO:0000313" key="2">
    <source>
        <dbReference type="Proteomes" id="UP000680206"/>
    </source>
</evidence>
<dbReference type="Proteomes" id="UP000680206">
    <property type="component" value="Unassembled WGS sequence"/>
</dbReference>
<proteinExistence type="predicted"/>
<comment type="caution">
    <text evidence="1">The sequence shown here is derived from an EMBL/GenBank/DDBJ whole genome shotgun (WGS) entry which is preliminary data.</text>
</comment>
<dbReference type="RefSeq" id="WP_208244531.1">
    <property type="nucleotide sequence ID" value="NZ_JAGEPF010000016.1"/>
</dbReference>
<keyword evidence="2" id="KW-1185">Reference proteome</keyword>
<accession>A0ABS3RYT4</accession>